<evidence type="ECO:0000256" key="2">
    <source>
        <dbReference type="ARBA" id="ARBA00022771"/>
    </source>
</evidence>
<keyword evidence="2" id="KW-0863">Zinc-finger</keyword>
<evidence type="ECO:0000256" key="3">
    <source>
        <dbReference type="ARBA" id="ARBA00022833"/>
    </source>
</evidence>
<evidence type="ECO:0000259" key="4">
    <source>
        <dbReference type="Pfam" id="PF04500"/>
    </source>
</evidence>
<dbReference type="EMBL" id="OV651817">
    <property type="protein sequence ID" value="CAH1110689.1"/>
    <property type="molecule type" value="Genomic_DNA"/>
</dbReference>
<organism evidence="5 6">
    <name type="scientific">Psylliodes chrysocephalus</name>
    <dbReference type="NCBI Taxonomy" id="3402493"/>
    <lineage>
        <taxon>Eukaryota</taxon>
        <taxon>Metazoa</taxon>
        <taxon>Ecdysozoa</taxon>
        <taxon>Arthropoda</taxon>
        <taxon>Hexapoda</taxon>
        <taxon>Insecta</taxon>
        <taxon>Pterygota</taxon>
        <taxon>Neoptera</taxon>
        <taxon>Endopterygota</taxon>
        <taxon>Coleoptera</taxon>
        <taxon>Polyphaga</taxon>
        <taxon>Cucujiformia</taxon>
        <taxon>Chrysomeloidea</taxon>
        <taxon>Chrysomelidae</taxon>
        <taxon>Galerucinae</taxon>
        <taxon>Alticini</taxon>
        <taxon>Psylliodes</taxon>
    </lineage>
</organism>
<reference evidence="5" key="1">
    <citation type="submission" date="2022-01" db="EMBL/GenBank/DDBJ databases">
        <authorList>
            <person name="King R."/>
        </authorList>
    </citation>
    <scope>NUCLEOTIDE SEQUENCE</scope>
</reference>
<dbReference type="GO" id="GO:0005634">
    <property type="term" value="C:nucleus"/>
    <property type="evidence" value="ECO:0007669"/>
    <property type="project" value="TreeGrafter"/>
</dbReference>
<feature type="domain" description="FLYWCH-type" evidence="4">
    <location>
        <begin position="6"/>
        <end position="64"/>
    </location>
</feature>
<dbReference type="Pfam" id="PF04500">
    <property type="entry name" value="FLYWCH"/>
    <property type="match status" value="1"/>
</dbReference>
<evidence type="ECO:0000256" key="1">
    <source>
        <dbReference type="ARBA" id="ARBA00022723"/>
    </source>
</evidence>
<gene>
    <name evidence="5" type="ORF">PSYICH_LOCUS11440</name>
</gene>
<keyword evidence="3" id="KW-0862">Zinc</keyword>
<dbReference type="Proteomes" id="UP001153636">
    <property type="component" value="Chromosome 5"/>
</dbReference>
<proteinExistence type="predicted"/>
<protein>
    <recommendedName>
        <fullName evidence="4">FLYWCH-type domain-containing protein</fullName>
    </recommendedName>
</protein>
<dbReference type="InterPro" id="IPR007588">
    <property type="entry name" value="Znf_FLYWCH"/>
</dbReference>
<dbReference type="GO" id="GO:0043565">
    <property type="term" value="F:sequence-specific DNA binding"/>
    <property type="evidence" value="ECO:0007669"/>
    <property type="project" value="TreeGrafter"/>
</dbReference>
<dbReference type="PANTHER" id="PTHR37975:SF3">
    <property type="entry name" value="FLYWCH TRANSCRIPTION FACTOR 3"/>
    <property type="match status" value="1"/>
</dbReference>
<keyword evidence="6" id="KW-1185">Reference proteome</keyword>
<accession>A0A9P0GCK0</accession>
<evidence type="ECO:0000313" key="5">
    <source>
        <dbReference type="EMBL" id="CAH1110689.1"/>
    </source>
</evidence>
<dbReference type="AlphaFoldDB" id="A0A9P0GCK0"/>
<dbReference type="InterPro" id="IPR052887">
    <property type="entry name" value="FLYWCH-type_ZF"/>
</dbReference>
<dbReference type="GO" id="GO:0003700">
    <property type="term" value="F:DNA-binding transcription factor activity"/>
    <property type="evidence" value="ECO:0007669"/>
    <property type="project" value="TreeGrafter"/>
</dbReference>
<dbReference type="Gene3D" id="2.20.25.240">
    <property type="match status" value="1"/>
</dbReference>
<dbReference type="GO" id="GO:0045892">
    <property type="term" value="P:negative regulation of DNA-templated transcription"/>
    <property type="evidence" value="ECO:0007669"/>
    <property type="project" value="TreeGrafter"/>
</dbReference>
<dbReference type="PANTHER" id="PTHR37975">
    <property type="entry name" value="FLYWCH ZINC FINGER TRANSCRIPTION FACTOR HOMOLOG"/>
    <property type="match status" value="1"/>
</dbReference>
<keyword evidence="1" id="KW-0479">Metal-binding</keyword>
<dbReference type="OrthoDB" id="6771154at2759"/>
<name>A0A9P0GCK0_9CUCU</name>
<dbReference type="GO" id="GO:0008270">
    <property type="term" value="F:zinc ion binding"/>
    <property type="evidence" value="ECO:0007669"/>
    <property type="project" value="UniProtKB-KW"/>
</dbReference>
<evidence type="ECO:0000313" key="6">
    <source>
        <dbReference type="Proteomes" id="UP001153636"/>
    </source>
</evidence>
<sequence>MELTILTERGKDKFSANGYLYVFDGVCKSDENVKFWRCERRGRCKARIHTKNNSIIKEVNVHTHDFSAVSEEVAELVTKIKKRVEEITESTVQVINECVSNVLQACQAKLPNNCAL</sequence>